<proteinExistence type="inferred from homology"/>
<keyword evidence="4" id="KW-0732">Signal</keyword>
<dbReference type="NCBIfam" id="TIGR01730">
    <property type="entry name" value="RND_mfp"/>
    <property type="match status" value="1"/>
</dbReference>
<dbReference type="Gene3D" id="2.40.420.20">
    <property type="match status" value="1"/>
</dbReference>
<dbReference type="Proteomes" id="UP000186513">
    <property type="component" value="Unassembled WGS sequence"/>
</dbReference>
<dbReference type="Gene3D" id="2.40.30.170">
    <property type="match status" value="1"/>
</dbReference>
<dbReference type="InterPro" id="IPR006143">
    <property type="entry name" value="RND_pump_MFP"/>
</dbReference>
<accession>A0A1K2HFH2</accession>
<evidence type="ECO:0000259" key="5">
    <source>
        <dbReference type="Pfam" id="PF25917"/>
    </source>
</evidence>
<sequence length="343" mass="35938">MPLTRLINLPALLIASLCLVSQAAPLRSAPVRADGAAGQLVAEGVVEALRHSVLAAQVAGVVSQLPVKAGDTVQAGQLLVRIDARAAEQNAAASGAQAEAARAALEVAQKDYERQRQLFHKQFISAAAMDWAESQFKAARAQAQAQLAAAGAARTQSGFYTLSAPYAGVIADVPANPGEMALPGRTLLTLYDPSALRVSISLPQSSLAKLDRAAPVRIEFPALPAAQRWQTASALTVLPTADALTQTVQLRLALPRSAQLSPGLFARAWLSSSASGGTRLYLPSSALFRRGDMQLVYVLDAQGKPQLRQVKPGPSLGVETEILAGLRQGERVALDPLAAAQVR</sequence>
<feature type="chain" id="PRO_5012024022" evidence="4">
    <location>
        <begin position="24"/>
        <end position="343"/>
    </location>
</feature>
<reference evidence="8 9" key="1">
    <citation type="submission" date="2016-11" db="EMBL/GenBank/DDBJ databases">
        <authorList>
            <person name="Jaros S."/>
            <person name="Januszkiewicz K."/>
            <person name="Wedrychowicz H."/>
        </authorList>
    </citation>
    <scope>NUCLEOTIDE SEQUENCE [LARGE SCALE GENOMIC DNA]</scope>
    <source>
        <strain evidence="8 9">DSM 18899</strain>
    </source>
</reference>
<feature type="domain" description="Multidrug resistance protein MdtA-like C-terminal permuted SH3" evidence="7">
    <location>
        <begin position="283"/>
        <end position="335"/>
    </location>
</feature>
<feature type="domain" description="Multidrug resistance protein MdtA-like barrel-sandwich hybrid" evidence="5">
    <location>
        <begin position="54"/>
        <end position="185"/>
    </location>
</feature>
<evidence type="ECO:0000313" key="8">
    <source>
        <dbReference type="EMBL" id="SFZ75421.1"/>
    </source>
</evidence>
<protein>
    <submittedName>
        <fullName evidence="8">RND family efflux transporter, MFP subunit</fullName>
    </submittedName>
</protein>
<dbReference type="Pfam" id="PF25917">
    <property type="entry name" value="BSH_RND"/>
    <property type="match status" value="1"/>
</dbReference>
<comment type="subcellular location">
    <subcellularLocation>
        <location evidence="1">Cell envelope</location>
    </subcellularLocation>
</comment>
<name>A0A1K2HFH2_9NEIS</name>
<evidence type="ECO:0000256" key="1">
    <source>
        <dbReference type="ARBA" id="ARBA00004196"/>
    </source>
</evidence>
<gene>
    <name evidence="8" type="ORF">SAMN02745887_01594</name>
</gene>
<dbReference type="InterPro" id="IPR058792">
    <property type="entry name" value="Beta-barrel_RND_2"/>
</dbReference>
<dbReference type="CDD" id="cd06850">
    <property type="entry name" value="biotinyl_domain"/>
    <property type="match status" value="1"/>
</dbReference>
<comment type="similarity">
    <text evidence="2">Belongs to the membrane fusion protein (MFP) (TC 8.A.1) family.</text>
</comment>
<evidence type="ECO:0000256" key="2">
    <source>
        <dbReference type="ARBA" id="ARBA00009477"/>
    </source>
</evidence>
<dbReference type="Pfam" id="PF25954">
    <property type="entry name" value="Beta-barrel_RND_2"/>
    <property type="match status" value="1"/>
</dbReference>
<dbReference type="GO" id="GO:0015562">
    <property type="term" value="F:efflux transmembrane transporter activity"/>
    <property type="evidence" value="ECO:0007669"/>
    <property type="project" value="TreeGrafter"/>
</dbReference>
<dbReference type="Pfam" id="PF25967">
    <property type="entry name" value="RND-MFP_C"/>
    <property type="match status" value="1"/>
</dbReference>
<keyword evidence="3" id="KW-0813">Transport</keyword>
<dbReference type="Gene3D" id="2.40.50.100">
    <property type="match status" value="1"/>
</dbReference>
<feature type="domain" description="CusB-like beta-barrel" evidence="6">
    <location>
        <begin position="198"/>
        <end position="272"/>
    </location>
</feature>
<dbReference type="RefSeq" id="WP_072428172.1">
    <property type="nucleotide sequence ID" value="NZ_FPKR01000005.1"/>
</dbReference>
<evidence type="ECO:0000313" key="9">
    <source>
        <dbReference type="Proteomes" id="UP000186513"/>
    </source>
</evidence>
<dbReference type="PANTHER" id="PTHR30469:SF38">
    <property type="entry name" value="HLYD FAMILY SECRETION PROTEIN"/>
    <property type="match status" value="1"/>
</dbReference>
<dbReference type="Gene3D" id="1.10.287.470">
    <property type="entry name" value="Helix hairpin bin"/>
    <property type="match status" value="1"/>
</dbReference>
<evidence type="ECO:0000259" key="7">
    <source>
        <dbReference type="Pfam" id="PF25967"/>
    </source>
</evidence>
<evidence type="ECO:0000259" key="6">
    <source>
        <dbReference type="Pfam" id="PF25954"/>
    </source>
</evidence>
<feature type="signal peptide" evidence="4">
    <location>
        <begin position="1"/>
        <end position="23"/>
    </location>
</feature>
<organism evidence="8 9">
    <name type="scientific">Chitinimonas taiwanensis DSM 18899</name>
    <dbReference type="NCBI Taxonomy" id="1121279"/>
    <lineage>
        <taxon>Bacteria</taxon>
        <taxon>Pseudomonadati</taxon>
        <taxon>Pseudomonadota</taxon>
        <taxon>Betaproteobacteria</taxon>
        <taxon>Neisseriales</taxon>
        <taxon>Chitinibacteraceae</taxon>
        <taxon>Chitinimonas</taxon>
    </lineage>
</organism>
<dbReference type="GO" id="GO:1990281">
    <property type="term" value="C:efflux pump complex"/>
    <property type="evidence" value="ECO:0007669"/>
    <property type="project" value="TreeGrafter"/>
</dbReference>
<evidence type="ECO:0000256" key="4">
    <source>
        <dbReference type="SAM" id="SignalP"/>
    </source>
</evidence>
<dbReference type="STRING" id="1121279.SAMN02745887_01594"/>
<evidence type="ECO:0000256" key="3">
    <source>
        <dbReference type="ARBA" id="ARBA00022448"/>
    </source>
</evidence>
<dbReference type="SUPFAM" id="SSF111369">
    <property type="entry name" value="HlyD-like secretion proteins"/>
    <property type="match status" value="1"/>
</dbReference>
<dbReference type="AlphaFoldDB" id="A0A1K2HFH2"/>
<dbReference type="InterPro" id="IPR058625">
    <property type="entry name" value="MdtA-like_BSH"/>
</dbReference>
<dbReference type="InterPro" id="IPR058627">
    <property type="entry name" value="MdtA-like_C"/>
</dbReference>
<dbReference type="EMBL" id="FPKR01000005">
    <property type="protein sequence ID" value="SFZ75421.1"/>
    <property type="molecule type" value="Genomic_DNA"/>
</dbReference>
<dbReference type="PANTHER" id="PTHR30469">
    <property type="entry name" value="MULTIDRUG RESISTANCE PROTEIN MDTA"/>
    <property type="match status" value="1"/>
</dbReference>
<keyword evidence="9" id="KW-1185">Reference proteome</keyword>